<dbReference type="Pfam" id="PF19939">
    <property type="entry name" value="DUF6401"/>
    <property type="match status" value="1"/>
</dbReference>
<sequence>MSWLRTAQESVARRQLAALAARLRTESSDAMGCHVRAAIDQHAAAVRDILAMTAGRAGPIQLAAYARGIQDVAADRGWHPDTGAPDWVTLRLLAACDLALSDRRSRIHSLPTF</sequence>
<gene>
    <name evidence="1" type="ORF">E0H73_37750</name>
</gene>
<dbReference type="EMBL" id="SJKB01000017">
    <property type="protein sequence ID" value="TCC54946.1"/>
    <property type="molecule type" value="Genomic_DNA"/>
</dbReference>
<dbReference type="Proteomes" id="UP000291144">
    <property type="component" value="Unassembled WGS sequence"/>
</dbReference>
<comment type="caution">
    <text evidence="1">The sequence shown here is derived from an EMBL/GenBank/DDBJ whole genome shotgun (WGS) entry which is preliminary data.</text>
</comment>
<keyword evidence="2" id="KW-1185">Reference proteome</keyword>
<dbReference type="InterPro" id="IPR045647">
    <property type="entry name" value="DUF6401"/>
</dbReference>
<protein>
    <submittedName>
        <fullName evidence="1">Uncharacterized protein</fullName>
    </submittedName>
</protein>
<name>A0A4R0K9T5_9ACTN</name>
<organism evidence="1 2">
    <name type="scientific">Kribbella pittospori</name>
    <dbReference type="NCBI Taxonomy" id="722689"/>
    <lineage>
        <taxon>Bacteria</taxon>
        <taxon>Bacillati</taxon>
        <taxon>Actinomycetota</taxon>
        <taxon>Actinomycetes</taxon>
        <taxon>Propionibacteriales</taxon>
        <taxon>Kribbellaceae</taxon>
        <taxon>Kribbella</taxon>
    </lineage>
</organism>
<evidence type="ECO:0000313" key="2">
    <source>
        <dbReference type="Proteomes" id="UP000291144"/>
    </source>
</evidence>
<reference evidence="1 2" key="1">
    <citation type="submission" date="2019-02" db="EMBL/GenBank/DDBJ databases">
        <title>Kribbella capetownensis sp. nov. and Kribbella speibonae sp. nov., isolated from soil.</title>
        <authorList>
            <person name="Curtis S.M."/>
            <person name="Norton I."/>
            <person name="Everest G.J."/>
            <person name="Meyers P.R."/>
        </authorList>
    </citation>
    <scope>NUCLEOTIDE SEQUENCE [LARGE SCALE GENOMIC DNA]</scope>
    <source>
        <strain evidence="1 2">NRRL B-24813</strain>
    </source>
</reference>
<proteinExistence type="predicted"/>
<dbReference type="AlphaFoldDB" id="A0A4R0K9T5"/>
<evidence type="ECO:0000313" key="1">
    <source>
        <dbReference type="EMBL" id="TCC54946.1"/>
    </source>
</evidence>
<dbReference type="OrthoDB" id="3831302at2"/>
<accession>A0A4R0K9T5</accession>